<comment type="catalytic activity">
    <reaction evidence="8">
        <text>L-threonyl-[protein] + ATP = O-phospho-L-threonyl-[protein] + ADP + H(+)</text>
        <dbReference type="Rhea" id="RHEA:46608"/>
        <dbReference type="Rhea" id="RHEA-COMP:11060"/>
        <dbReference type="Rhea" id="RHEA-COMP:11605"/>
        <dbReference type="ChEBI" id="CHEBI:15378"/>
        <dbReference type="ChEBI" id="CHEBI:30013"/>
        <dbReference type="ChEBI" id="CHEBI:30616"/>
        <dbReference type="ChEBI" id="CHEBI:61977"/>
        <dbReference type="ChEBI" id="CHEBI:456216"/>
        <dbReference type="EC" id="2.7.11.1"/>
    </reaction>
</comment>
<dbReference type="Gene3D" id="3.30.310.80">
    <property type="entry name" value="Kinase associated domain 1, KA1"/>
    <property type="match status" value="1"/>
</dbReference>
<evidence type="ECO:0000256" key="9">
    <source>
        <dbReference type="ARBA" id="ARBA00048679"/>
    </source>
</evidence>
<evidence type="ECO:0000256" key="5">
    <source>
        <dbReference type="ARBA" id="ARBA00022741"/>
    </source>
</evidence>
<dbReference type="SUPFAM" id="SSF56112">
    <property type="entry name" value="Protein kinase-like (PK-like)"/>
    <property type="match status" value="1"/>
</dbReference>
<comment type="similarity">
    <text evidence="1">Belongs to the protein kinase superfamily. CAMK Ser/Thr protein kinase family. NIM1 subfamily.</text>
</comment>
<evidence type="ECO:0000256" key="4">
    <source>
        <dbReference type="ARBA" id="ARBA00022679"/>
    </source>
</evidence>
<dbReference type="PROSITE" id="PS00108">
    <property type="entry name" value="PROTEIN_KINASE_ST"/>
    <property type="match status" value="1"/>
</dbReference>
<dbReference type="InterPro" id="IPR000719">
    <property type="entry name" value="Prot_kinase_dom"/>
</dbReference>
<dbReference type="PROSITE" id="PS00107">
    <property type="entry name" value="PROTEIN_KINASE_ATP"/>
    <property type="match status" value="1"/>
</dbReference>
<dbReference type="PANTHER" id="PTHR24346">
    <property type="entry name" value="MAP/MICROTUBULE AFFINITY-REGULATING KINASE"/>
    <property type="match status" value="1"/>
</dbReference>
<keyword evidence="7 10" id="KW-0067">ATP-binding</keyword>
<evidence type="ECO:0000256" key="1">
    <source>
        <dbReference type="ARBA" id="ARBA00010791"/>
    </source>
</evidence>
<reference evidence="14" key="1">
    <citation type="submission" date="2022-10" db="EMBL/GenBank/DDBJ databases">
        <title>Genome assembly of Pristionchus species.</title>
        <authorList>
            <person name="Yoshida K."/>
            <person name="Sommer R.J."/>
        </authorList>
    </citation>
    <scope>NUCLEOTIDE SEQUENCE [LARGE SCALE GENOMIC DNA]</scope>
    <source>
        <strain evidence="14">RS5460</strain>
    </source>
</reference>
<evidence type="ECO:0000256" key="8">
    <source>
        <dbReference type="ARBA" id="ARBA00047899"/>
    </source>
</evidence>
<dbReference type="PROSITE" id="PS50011">
    <property type="entry name" value="PROTEIN_KINASE_DOM"/>
    <property type="match status" value="1"/>
</dbReference>
<dbReference type="GO" id="GO:0005737">
    <property type="term" value="C:cytoplasm"/>
    <property type="evidence" value="ECO:0007669"/>
    <property type="project" value="TreeGrafter"/>
</dbReference>
<dbReference type="Pfam" id="PF00069">
    <property type="entry name" value="Pkinase"/>
    <property type="match status" value="1"/>
</dbReference>
<evidence type="ECO:0000256" key="2">
    <source>
        <dbReference type="ARBA" id="ARBA00012513"/>
    </source>
</evidence>
<evidence type="ECO:0000256" key="11">
    <source>
        <dbReference type="SAM" id="MobiDB-lite"/>
    </source>
</evidence>
<comment type="caution">
    <text evidence="13">The sequence shown here is derived from an EMBL/GenBank/DDBJ whole genome shotgun (WGS) entry which is preliminary data.</text>
</comment>
<dbReference type="InterPro" id="IPR017441">
    <property type="entry name" value="Protein_kinase_ATP_BS"/>
</dbReference>
<dbReference type="InterPro" id="IPR011009">
    <property type="entry name" value="Kinase-like_dom_sf"/>
</dbReference>
<sequence length="508" mass="57992">FSTMEDPMLNQENVPMGSLNKPVPKISSGDDQHFRIIRTLGEGAYGEVLLVTDKRNPNLMAAMKVMNLQQSKISERECNKERIIQQQLSDAGNHPNIIHFIGFRVDGTLMRLFIEYADGGELFDQIEPEKGVESTWKARHYFKQLMEGIKYIHQNGICHRDIKPENIFLTKCDVLKIGDFGLATLFCYDGKERELTVPCGTKPYASPELLAKRYRGRQTDIWSCGIVLVAMLSGELPWQEPDEKDGSFRMWMDKPRGWEERTPWSKMEKQALLLLKWILNDCQETRATVDQILSHPWCTERETNANAGNVIEKPLAKRLKWSSDSPVGAPLFSQPLNSTRGSVISRSPRGEAEMANASRIAFSQPARIDTLLLSESQISQSQRLIGWEALSRLARRMTRFCVTTDVDLTSQKVLSVCRAHGITVQCKTPTEVIGSRRDVSFIVTIYQMSNIHDDELVMVDFRRSRGDGLEFKRLFHLLKDDFHPIICQMGTNWLEQHGLTKSQMPPPY</sequence>
<evidence type="ECO:0000256" key="3">
    <source>
        <dbReference type="ARBA" id="ARBA00022527"/>
    </source>
</evidence>
<keyword evidence="3" id="KW-0723">Serine/threonine-protein kinase</keyword>
<dbReference type="EMBL" id="BTRK01000001">
    <property type="protein sequence ID" value="GMR32100.1"/>
    <property type="molecule type" value="Genomic_DNA"/>
</dbReference>
<gene>
    <name evidence="13" type="ORF">PMAYCL1PPCAC_02295</name>
</gene>
<dbReference type="GO" id="GO:0035556">
    <property type="term" value="P:intracellular signal transduction"/>
    <property type="evidence" value="ECO:0007669"/>
    <property type="project" value="TreeGrafter"/>
</dbReference>
<feature type="region of interest" description="Disordered" evidence="11">
    <location>
        <begin position="1"/>
        <end position="25"/>
    </location>
</feature>
<evidence type="ECO:0000256" key="10">
    <source>
        <dbReference type="PROSITE-ProRule" id="PRU10141"/>
    </source>
</evidence>
<evidence type="ECO:0000256" key="7">
    <source>
        <dbReference type="ARBA" id="ARBA00022840"/>
    </source>
</evidence>
<organism evidence="13 14">
    <name type="scientific">Pristionchus mayeri</name>
    <dbReference type="NCBI Taxonomy" id="1317129"/>
    <lineage>
        <taxon>Eukaryota</taxon>
        <taxon>Metazoa</taxon>
        <taxon>Ecdysozoa</taxon>
        <taxon>Nematoda</taxon>
        <taxon>Chromadorea</taxon>
        <taxon>Rhabditida</taxon>
        <taxon>Rhabditina</taxon>
        <taxon>Diplogasteromorpha</taxon>
        <taxon>Diplogasteroidea</taxon>
        <taxon>Neodiplogasteridae</taxon>
        <taxon>Pristionchus</taxon>
    </lineage>
</organism>
<dbReference type="InterPro" id="IPR008271">
    <property type="entry name" value="Ser/Thr_kinase_AS"/>
</dbReference>
<feature type="non-terminal residue" evidence="13">
    <location>
        <position position="1"/>
    </location>
</feature>
<dbReference type="Gene3D" id="1.10.510.10">
    <property type="entry name" value="Transferase(Phosphotransferase) domain 1"/>
    <property type="match status" value="1"/>
</dbReference>
<keyword evidence="5 10" id="KW-0547">Nucleotide-binding</keyword>
<dbReference type="GO" id="GO:0004674">
    <property type="term" value="F:protein serine/threonine kinase activity"/>
    <property type="evidence" value="ECO:0007669"/>
    <property type="project" value="UniProtKB-KW"/>
</dbReference>
<keyword evidence="14" id="KW-1185">Reference proteome</keyword>
<dbReference type="PANTHER" id="PTHR24346:SF107">
    <property type="entry name" value="SERINE_THREONINE-PROTEIN KINASE CHK1"/>
    <property type="match status" value="1"/>
</dbReference>
<evidence type="ECO:0000313" key="13">
    <source>
        <dbReference type="EMBL" id="GMR32100.1"/>
    </source>
</evidence>
<dbReference type="EC" id="2.7.11.1" evidence="2"/>
<dbReference type="AlphaFoldDB" id="A0AAN4Z7U7"/>
<dbReference type="GO" id="GO:0005524">
    <property type="term" value="F:ATP binding"/>
    <property type="evidence" value="ECO:0007669"/>
    <property type="project" value="UniProtKB-UniRule"/>
</dbReference>
<comment type="catalytic activity">
    <reaction evidence="9">
        <text>L-seryl-[protein] + ATP = O-phospho-L-seryl-[protein] + ADP + H(+)</text>
        <dbReference type="Rhea" id="RHEA:17989"/>
        <dbReference type="Rhea" id="RHEA-COMP:9863"/>
        <dbReference type="Rhea" id="RHEA-COMP:11604"/>
        <dbReference type="ChEBI" id="CHEBI:15378"/>
        <dbReference type="ChEBI" id="CHEBI:29999"/>
        <dbReference type="ChEBI" id="CHEBI:30616"/>
        <dbReference type="ChEBI" id="CHEBI:83421"/>
        <dbReference type="ChEBI" id="CHEBI:456216"/>
        <dbReference type="EC" id="2.7.11.1"/>
    </reaction>
</comment>
<name>A0AAN4Z7U7_9BILA</name>
<evidence type="ECO:0000313" key="14">
    <source>
        <dbReference type="Proteomes" id="UP001328107"/>
    </source>
</evidence>
<evidence type="ECO:0000256" key="6">
    <source>
        <dbReference type="ARBA" id="ARBA00022777"/>
    </source>
</evidence>
<keyword evidence="6" id="KW-0418">Kinase</keyword>
<evidence type="ECO:0000259" key="12">
    <source>
        <dbReference type="PROSITE" id="PS50011"/>
    </source>
</evidence>
<dbReference type="Proteomes" id="UP001328107">
    <property type="component" value="Unassembled WGS sequence"/>
</dbReference>
<feature type="domain" description="Protein kinase" evidence="12">
    <location>
        <begin position="34"/>
        <end position="298"/>
    </location>
</feature>
<accession>A0AAN4Z7U7</accession>
<keyword evidence="4" id="KW-0808">Transferase</keyword>
<protein>
    <recommendedName>
        <fullName evidence="2">non-specific serine/threonine protein kinase</fullName>
        <ecNumber evidence="2">2.7.11.1</ecNumber>
    </recommendedName>
</protein>
<dbReference type="SMART" id="SM00220">
    <property type="entry name" value="S_TKc"/>
    <property type="match status" value="1"/>
</dbReference>
<proteinExistence type="inferred from homology"/>
<feature type="binding site" evidence="10">
    <location>
        <position position="64"/>
    </location>
    <ligand>
        <name>ATP</name>
        <dbReference type="ChEBI" id="CHEBI:30616"/>
    </ligand>
</feature>